<feature type="compositionally biased region" description="Low complexity" evidence="7">
    <location>
        <begin position="514"/>
        <end position="536"/>
    </location>
</feature>
<keyword evidence="12" id="KW-1185">Reference proteome</keyword>
<dbReference type="InterPro" id="IPR000159">
    <property type="entry name" value="RA_dom"/>
</dbReference>
<dbReference type="FunFam" id="1.20.1050.80:FF:000002">
    <property type="entry name" value="Ras and Rab interactor 2"/>
    <property type="match status" value="1"/>
</dbReference>
<dbReference type="PROSITE" id="PS50200">
    <property type="entry name" value="RA"/>
    <property type="match status" value="1"/>
</dbReference>
<sequence>MMKTAVLAQEPGASPGVTVDPFSPLSPGENSSTPTGTDSLPPLSPGAPAPRPPPSPLHRTSTSTPVPKSPLSPPAPSSSSSTPSKPSDAPHKPPAPAIPRPAGHQLSKPFTPPLPAHLPSALPKPPSAAPQPRPPLPHGAKVSSPPLPRPPLPSVFRLPGGGTSAQPVSSPPASGSSGPASSGAGGASTSAYTSASTSAAASGLPLFPSISVLERLIKTCPVWLQLGVTKERATNILNKESPRIFLVRKDPSLKALVLAVRLPDQDGAPQIQELVVKEEKSLIYLEGSVLVFDNIFKLIAFYCVSRDILPFTLRLPQVIIQATKYEDMEIMSTLGLEFWGSSLNSRLEDSTKSSGGDHGSSCEIQLSAGGDRLWYINPVFVDDHCNSVSLTPTQPVIRSQSLTTNPSSGTSALGPKYKRPPPLPPRPLGTGEGPSVPVKPSPAATRGTETSSSELAASAHAKGLPGLKTSSPVTAAAATAPRTQQARVNEEGSGERESAAAKGGAEREEPSSKQQQQHQTHAAHTPPGGIPQPAAAQRKDSGKGKRPLLSRPPSLRVPPIPRRRPSERQTSDDASSQTTAASQEAPAAATVNAREEEGATSVVVPVGTLICLDGADMENQADKPTEAVTSSMDGTAASPEFQSAENLEVDTVVALSSAPLSPAKKRGPPVPPPRRKRPSTVESSQAQSLSADPPLPPSSPEFSSLPPPQGSSTTPQSTRRSLSVDPKLGDVSIYSPDAAAGSFPQHPDNDSYSTSSAEDESDATAGASAAAAANAGSNHTCGGGGGGGGGGGHAVIKRTPTIMLDRAKQRLSMVNFSSVFTGIMSTEQKLQKRVVELSRDAGSYFGLLVRDHRTFTLDTLRKHTSSTEMLQEIRQMMTQLKSYLIQSSEIQNLQEPNIFSDEKLELIIEAALCKSVLKPIRESIYSSLRDIHTRNGTLKRLRENQQVVLATTTTDLGVTTSVPETPIMEKIAQKLSRQHLDYSPQKKIDALLKTCKMIYESMSVGSAGKAHGADDFLPVLMYVLARSNMSALLLDVEYMMELMDPALQLGEGSYYLTTTYGALEHIKNYDRQPATRQLSLEVQDSIHRWERRRTLNKARVSRSSVQDFINVSLLEAGANTKTLGVRPATSAQELCAQCAEKFEVLDPNMYCLSVLVDGAYKALAPNEKPLEVKSALHHSEPRKEYYFVYRRGRWPETEADTESTTPEAKTEEKEEEEEQGEEEEVKEVEEVTEVVKGEVEEEAQAAEGATVEEEEEKVQTETSSEPIPQEESLI</sequence>
<dbReference type="Gene3D" id="1.20.1050.80">
    <property type="entry name" value="VPS9 domain"/>
    <property type="match status" value="1"/>
</dbReference>
<dbReference type="GO" id="GO:0005829">
    <property type="term" value="C:cytosol"/>
    <property type="evidence" value="ECO:0007669"/>
    <property type="project" value="TreeGrafter"/>
</dbReference>
<feature type="domain" description="Ras-associating" evidence="9">
    <location>
        <begin position="1116"/>
        <end position="1194"/>
    </location>
</feature>
<keyword evidence="5 6" id="KW-0727">SH2 domain</keyword>
<dbReference type="PRINTS" id="PR01217">
    <property type="entry name" value="PRICHEXTENSN"/>
</dbReference>
<evidence type="ECO:0000256" key="4">
    <source>
        <dbReference type="ARBA" id="ARBA00022490"/>
    </source>
</evidence>
<dbReference type="PANTHER" id="PTHR23101:SF58">
    <property type="entry name" value="RAS AND RAB INTERACTOR 3"/>
    <property type="match status" value="1"/>
</dbReference>
<dbReference type="GO" id="GO:0030139">
    <property type="term" value="C:endocytic vesicle"/>
    <property type="evidence" value="ECO:0007669"/>
    <property type="project" value="TreeGrafter"/>
</dbReference>
<feature type="compositionally biased region" description="Low complexity" evidence="7">
    <location>
        <begin position="469"/>
        <end position="487"/>
    </location>
</feature>
<evidence type="ECO:0000259" key="10">
    <source>
        <dbReference type="PROSITE" id="PS51205"/>
    </source>
</evidence>
<dbReference type="Pfam" id="PF02204">
    <property type="entry name" value="VPS9"/>
    <property type="match status" value="1"/>
</dbReference>
<feature type="compositionally biased region" description="Acidic residues" evidence="7">
    <location>
        <begin position="1213"/>
        <end position="1232"/>
    </location>
</feature>
<evidence type="ECO:0000256" key="5">
    <source>
        <dbReference type="ARBA" id="ARBA00022999"/>
    </source>
</evidence>
<dbReference type="GO" id="GO:0005096">
    <property type="term" value="F:GTPase activator activity"/>
    <property type="evidence" value="ECO:0007669"/>
    <property type="project" value="UniProtKB-KW"/>
</dbReference>
<dbReference type="InterPro" id="IPR036860">
    <property type="entry name" value="SH2_dom_sf"/>
</dbReference>
<dbReference type="GO" id="GO:0016192">
    <property type="term" value="P:vesicle-mediated transport"/>
    <property type="evidence" value="ECO:0007669"/>
    <property type="project" value="InterPro"/>
</dbReference>
<feature type="compositionally biased region" description="Low complexity" evidence="7">
    <location>
        <begin position="154"/>
        <end position="191"/>
    </location>
</feature>
<feature type="compositionally biased region" description="Basic and acidic residues" evidence="7">
    <location>
        <begin position="488"/>
        <end position="511"/>
    </location>
</feature>
<comment type="similarity">
    <text evidence="2">Belongs to the RIN (Ras interaction/interference) family.</text>
</comment>
<comment type="caution">
    <text evidence="11">The sequence shown here is derived from an EMBL/GenBank/DDBJ whole genome shotgun (WGS) entry which is preliminary data.</text>
</comment>
<keyword evidence="3" id="KW-0343">GTPase activation</keyword>
<dbReference type="Pfam" id="PF23268">
    <property type="entry name" value="RIN1"/>
    <property type="match status" value="1"/>
</dbReference>
<feature type="region of interest" description="Disordered" evidence="7">
    <location>
        <begin position="396"/>
        <end position="601"/>
    </location>
</feature>
<feature type="compositionally biased region" description="Low complexity" evidence="7">
    <location>
        <begin position="57"/>
        <end position="66"/>
    </location>
</feature>
<protein>
    <recommendedName>
        <fullName evidence="13">Ras and Rab interactor 3</fullName>
    </recommendedName>
</protein>
<feature type="compositionally biased region" description="Acidic residues" evidence="7">
    <location>
        <begin position="1239"/>
        <end position="1256"/>
    </location>
</feature>
<keyword evidence="4" id="KW-0963">Cytoplasm</keyword>
<dbReference type="GO" id="GO:0031267">
    <property type="term" value="F:small GTPase binding"/>
    <property type="evidence" value="ECO:0007669"/>
    <property type="project" value="TreeGrafter"/>
</dbReference>
<accession>A0AAV6FSK9</accession>
<feature type="compositionally biased region" description="Polar residues" evidence="7">
    <location>
        <begin position="396"/>
        <end position="411"/>
    </location>
</feature>
<feature type="domain" description="VPS9" evidence="10">
    <location>
        <begin position="932"/>
        <end position="1075"/>
    </location>
</feature>
<evidence type="ECO:0000256" key="7">
    <source>
        <dbReference type="SAM" id="MobiDB-lite"/>
    </source>
</evidence>
<dbReference type="PANTHER" id="PTHR23101">
    <property type="entry name" value="RAB GDP/GTP EXCHANGE FACTOR"/>
    <property type="match status" value="1"/>
</dbReference>
<feature type="compositionally biased region" description="Low complexity" evidence="7">
    <location>
        <begin position="451"/>
        <end position="461"/>
    </location>
</feature>
<dbReference type="GO" id="GO:0007165">
    <property type="term" value="P:signal transduction"/>
    <property type="evidence" value="ECO:0007669"/>
    <property type="project" value="InterPro"/>
</dbReference>
<comment type="subcellular location">
    <subcellularLocation>
        <location evidence="1">Cytoplasm</location>
    </subcellularLocation>
</comment>
<organism evidence="11 12">
    <name type="scientific">Alosa alosa</name>
    <name type="common">allis shad</name>
    <dbReference type="NCBI Taxonomy" id="278164"/>
    <lineage>
        <taxon>Eukaryota</taxon>
        <taxon>Metazoa</taxon>
        <taxon>Chordata</taxon>
        <taxon>Craniata</taxon>
        <taxon>Vertebrata</taxon>
        <taxon>Euteleostomi</taxon>
        <taxon>Actinopterygii</taxon>
        <taxon>Neopterygii</taxon>
        <taxon>Teleostei</taxon>
        <taxon>Clupei</taxon>
        <taxon>Clupeiformes</taxon>
        <taxon>Clupeoidei</taxon>
        <taxon>Clupeidae</taxon>
        <taxon>Alosa</taxon>
    </lineage>
</organism>
<evidence type="ECO:0000313" key="12">
    <source>
        <dbReference type="Proteomes" id="UP000823561"/>
    </source>
</evidence>
<dbReference type="Gene3D" id="3.30.505.10">
    <property type="entry name" value="SH2 domain"/>
    <property type="match status" value="1"/>
</dbReference>
<feature type="compositionally biased region" description="Polar residues" evidence="7">
    <location>
        <begin position="28"/>
        <end position="38"/>
    </location>
</feature>
<feature type="compositionally biased region" description="Low complexity" evidence="7">
    <location>
        <begin position="710"/>
        <end position="723"/>
    </location>
</feature>
<feature type="compositionally biased region" description="Low complexity" evidence="7">
    <location>
        <begin position="77"/>
        <end position="87"/>
    </location>
</feature>
<evidence type="ECO:0008006" key="13">
    <source>
        <dbReference type="Google" id="ProtNLM"/>
    </source>
</evidence>
<dbReference type="SMART" id="SM00167">
    <property type="entry name" value="VPS9"/>
    <property type="match status" value="1"/>
</dbReference>
<feature type="region of interest" description="Disordered" evidence="7">
    <location>
        <begin position="1196"/>
        <end position="1274"/>
    </location>
</feature>
<evidence type="ECO:0000259" key="8">
    <source>
        <dbReference type="PROSITE" id="PS50001"/>
    </source>
</evidence>
<reference evidence="11" key="1">
    <citation type="submission" date="2020-10" db="EMBL/GenBank/DDBJ databases">
        <title>Chromosome-scale genome assembly of the Allis shad, Alosa alosa.</title>
        <authorList>
            <person name="Margot Z."/>
            <person name="Christophe K."/>
            <person name="Cabau C."/>
            <person name="Louis A."/>
            <person name="Berthelot C."/>
            <person name="Parey E."/>
            <person name="Roest Crollius H."/>
            <person name="Montfort J."/>
            <person name="Robinson-Rechavi M."/>
            <person name="Bucao C."/>
            <person name="Bouchez O."/>
            <person name="Gislard M."/>
            <person name="Lluch J."/>
            <person name="Milhes M."/>
            <person name="Lampietro C."/>
            <person name="Lopez Roques C."/>
            <person name="Donnadieu C."/>
            <person name="Braasch I."/>
            <person name="Desvignes T."/>
            <person name="Postlethwait J."/>
            <person name="Bobe J."/>
            <person name="Guiguen Y."/>
        </authorList>
    </citation>
    <scope>NUCLEOTIDE SEQUENCE</scope>
    <source>
        <strain evidence="11">M-15738</strain>
        <tissue evidence="11">Blood</tissue>
    </source>
</reference>
<dbReference type="EMBL" id="JADWDJ010000019">
    <property type="protein sequence ID" value="KAG5265703.1"/>
    <property type="molecule type" value="Genomic_DNA"/>
</dbReference>
<gene>
    <name evidence="11" type="ORF">AALO_G00245400</name>
</gene>
<evidence type="ECO:0000259" key="9">
    <source>
        <dbReference type="PROSITE" id="PS50200"/>
    </source>
</evidence>
<dbReference type="Proteomes" id="UP000823561">
    <property type="component" value="Chromosome 19"/>
</dbReference>
<feature type="compositionally biased region" description="Pro residues" evidence="7">
    <location>
        <begin position="42"/>
        <end position="56"/>
    </location>
</feature>
<evidence type="ECO:0000313" key="11">
    <source>
        <dbReference type="EMBL" id="KAG5265703.1"/>
    </source>
</evidence>
<feature type="region of interest" description="Disordered" evidence="7">
    <location>
        <begin position="617"/>
        <end position="770"/>
    </location>
</feature>
<evidence type="ECO:0000256" key="6">
    <source>
        <dbReference type="PROSITE-ProRule" id="PRU00191"/>
    </source>
</evidence>
<feature type="compositionally biased region" description="Pro residues" evidence="7">
    <location>
        <begin position="693"/>
        <end position="709"/>
    </location>
</feature>
<dbReference type="SUPFAM" id="SSF55550">
    <property type="entry name" value="SH2 domain"/>
    <property type="match status" value="1"/>
</dbReference>
<feature type="compositionally biased region" description="Pro residues" evidence="7">
    <location>
        <begin position="67"/>
        <end position="76"/>
    </location>
</feature>
<proteinExistence type="inferred from homology"/>
<dbReference type="GO" id="GO:0005085">
    <property type="term" value="F:guanyl-nucleotide exchange factor activity"/>
    <property type="evidence" value="ECO:0007669"/>
    <property type="project" value="InterPro"/>
</dbReference>
<evidence type="ECO:0000256" key="1">
    <source>
        <dbReference type="ARBA" id="ARBA00004496"/>
    </source>
</evidence>
<dbReference type="InterPro" id="IPR000980">
    <property type="entry name" value="SH2"/>
</dbReference>
<dbReference type="InterPro" id="IPR003123">
    <property type="entry name" value="VPS9"/>
</dbReference>
<feature type="compositionally biased region" description="Low complexity" evidence="7">
    <location>
        <begin position="572"/>
        <end position="590"/>
    </location>
</feature>
<dbReference type="Pfam" id="PF00788">
    <property type="entry name" value="RA"/>
    <property type="match status" value="1"/>
</dbReference>
<dbReference type="SMART" id="SM00314">
    <property type="entry name" value="RA"/>
    <property type="match status" value="1"/>
</dbReference>
<dbReference type="PROSITE" id="PS51205">
    <property type="entry name" value="VPS9"/>
    <property type="match status" value="1"/>
</dbReference>
<evidence type="ECO:0000256" key="3">
    <source>
        <dbReference type="ARBA" id="ARBA00022468"/>
    </source>
</evidence>
<feature type="domain" description="SH2" evidence="8">
    <location>
        <begin position="223"/>
        <end position="317"/>
    </location>
</feature>
<feature type="compositionally biased region" description="Pro residues" evidence="7">
    <location>
        <begin position="110"/>
        <end position="137"/>
    </location>
</feature>
<evidence type="ECO:0000256" key="2">
    <source>
        <dbReference type="ARBA" id="ARBA00006919"/>
    </source>
</evidence>
<feature type="region of interest" description="Disordered" evidence="7">
    <location>
        <begin position="1"/>
        <end position="191"/>
    </location>
</feature>
<dbReference type="AlphaFoldDB" id="A0AAV6FSK9"/>
<dbReference type="SUPFAM" id="SSF109993">
    <property type="entry name" value="VPS9 domain"/>
    <property type="match status" value="1"/>
</dbReference>
<feature type="compositionally biased region" description="Basic residues" evidence="7">
    <location>
        <begin position="663"/>
        <end position="678"/>
    </location>
</feature>
<dbReference type="InterPro" id="IPR045046">
    <property type="entry name" value="Vps9-like"/>
</dbReference>
<dbReference type="InterPro" id="IPR037191">
    <property type="entry name" value="VPS9_dom_sf"/>
</dbReference>
<name>A0AAV6FSK9_9TELE</name>
<dbReference type="PROSITE" id="PS50001">
    <property type="entry name" value="SH2"/>
    <property type="match status" value="1"/>
</dbReference>